<organism evidence="2 3">
    <name type="scientific">Yoonia tamlensis</name>
    <dbReference type="NCBI Taxonomy" id="390270"/>
    <lineage>
        <taxon>Bacteria</taxon>
        <taxon>Pseudomonadati</taxon>
        <taxon>Pseudomonadota</taxon>
        <taxon>Alphaproteobacteria</taxon>
        <taxon>Rhodobacterales</taxon>
        <taxon>Paracoccaceae</taxon>
        <taxon>Yoonia</taxon>
    </lineage>
</organism>
<name>A0A1I6G6J5_9RHOB</name>
<accession>A0A1I6G6J5</accession>
<dbReference type="SUPFAM" id="SSF55729">
    <property type="entry name" value="Acyl-CoA N-acyltransferases (Nat)"/>
    <property type="match status" value="1"/>
</dbReference>
<reference evidence="3" key="1">
    <citation type="submission" date="2016-10" db="EMBL/GenBank/DDBJ databases">
        <authorList>
            <person name="Varghese N."/>
            <person name="Submissions S."/>
        </authorList>
    </citation>
    <scope>NUCLEOTIDE SEQUENCE [LARGE SCALE GENOMIC DNA]</scope>
    <source>
        <strain evidence="3">DSM 26879</strain>
    </source>
</reference>
<dbReference type="Proteomes" id="UP000199478">
    <property type="component" value="Unassembled WGS sequence"/>
</dbReference>
<evidence type="ECO:0000313" key="2">
    <source>
        <dbReference type="EMBL" id="SFR37799.1"/>
    </source>
</evidence>
<dbReference type="OrthoDB" id="341858at2"/>
<dbReference type="RefSeq" id="WP_090197513.1">
    <property type="nucleotide sequence ID" value="NZ_FOYP01000001.1"/>
</dbReference>
<feature type="domain" description="BioF2-like acetyltransferase" evidence="1">
    <location>
        <begin position="107"/>
        <end position="237"/>
    </location>
</feature>
<proteinExistence type="predicted"/>
<evidence type="ECO:0000259" key="1">
    <source>
        <dbReference type="Pfam" id="PF13480"/>
    </source>
</evidence>
<dbReference type="EMBL" id="FOYP01000001">
    <property type="protein sequence ID" value="SFR37799.1"/>
    <property type="molecule type" value="Genomic_DNA"/>
</dbReference>
<dbReference type="Pfam" id="PF13480">
    <property type="entry name" value="Acetyltransf_6"/>
    <property type="match status" value="1"/>
</dbReference>
<dbReference type="STRING" id="390270.SAMN04488005_1154"/>
<dbReference type="InterPro" id="IPR016181">
    <property type="entry name" value="Acyl_CoA_acyltransferase"/>
</dbReference>
<dbReference type="GO" id="GO:0016740">
    <property type="term" value="F:transferase activity"/>
    <property type="evidence" value="ECO:0007669"/>
    <property type="project" value="UniProtKB-KW"/>
</dbReference>
<dbReference type="PANTHER" id="PTHR36174">
    <property type="entry name" value="LIPID II:GLYCINE GLYCYLTRANSFERASE"/>
    <property type="match status" value="1"/>
</dbReference>
<dbReference type="PANTHER" id="PTHR36174:SF1">
    <property type="entry name" value="LIPID II:GLYCINE GLYCYLTRANSFERASE"/>
    <property type="match status" value="1"/>
</dbReference>
<protein>
    <submittedName>
        <fullName evidence="2">Acetyltransferase (GNAT) domain-containing protein</fullName>
    </submittedName>
</protein>
<keyword evidence="3" id="KW-1185">Reference proteome</keyword>
<keyword evidence="2" id="KW-0808">Transferase</keyword>
<dbReference type="AlphaFoldDB" id="A0A1I6G6J5"/>
<dbReference type="InterPro" id="IPR038740">
    <property type="entry name" value="BioF2-like_GNAT_dom"/>
</dbReference>
<gene>
    <name evidence="2" type="ORF">SAMN04488005_1154</name>
</gene>
<evidence type="ECO:0000313" key="3">
    <source>
        <dbReference type="Proteomes" id="UP000199478"/>
    </source>
</evidence>
<dbReference type="Gene3D" id="3.40.630.30">
    <property type="match status" value="1"/>
</dbReference>
<sequence length="265" mass="29202">MILPLQQHPQFADALMGLGTWVDTVTLPDAAPVQVITRFGVRFVSRGPVWTGEPDPHALRGAHLRLINSNGGDAQALYDAGYRQLMTPATVAELPVFAQQSDMVTQMRSKWRNSWRRAQDSALAISAAPFHAAKHQWLLDADIAQQRQKRFRALPHAILRAYAHTAPKDVMVWTAMQRKSVVAGMIFLRHGAGATYHLGWANTAGRQCKAHHRLLIAAGCALAETGVRQIDLGTIDTHNQQGLARFKLGAGARARQLGGSWLRLF</sequence>
<dbReference type="InterPro" id="IPR050644">
    <property type="entry name" value="PG_Glycine_Bridge_Synth"/>
</dbReference>